<keyword evidence="1" id="KW-1133">Transmembrane helix</keyword>
<proteinExistence type="predicted"/>
<evidence type="ECO:0000256" key="1">
    <source>
        <dbReference type="SAM" id="Phobius"/>
    </source>
</evidence>
<feature type="transmembrane region" description="Helical" evidence="1">
    <location>
        <begin position="280"/>
        <end position="297"/>
    </location>
</feature>
<sequence>RAARTRAPDLVLLVVALALAAVAWRLPWIGDLGQHVAVVDRLRHHLVDPGSPLVDRPGSSPYYTPYTVGAALFARLTGLGTFRVLALAGAADAFVLVGGVRALVRAFTARRWAPVLAVVFLLVLWGRRLLVWSGTPSLVSLGVAISYPSTLALGLGLHLWALLARRRASFPRWALIGVVAALVVLVNPVTAVGVGAGAAALTVAGRRPTRRDVACWAAGAAVCAALLACWPYYSVVSLAGASQLDFFHVRQYWHPLSTYGLALLGLPALALRLRRTRRDPLALVLAAETCVVGYGWVSGHYTWGRAIPFAVLALQCALAVEVCERWASGAAARLACAVVAAATFLGAWTQSSAVLYLVPRRLVPGVLLDHMQRRTLWHGYPWAEPYLRYGDVVLTDRYRPLHILPAYGVYTVSPAWPQPEIPHAEAVRRRDDSRAAADPATAPAERARLLCRWHVDWLYLEPDQPVPAPYRATAYGPRGAKLVRVADGAGACGTAGPRRTTRRGDGQ</sequence>
<feature type="transmembrane region" description="Helical" evidence="1">
    <location>
        <begin position="138"/>
        <end position="161"/>
    </location>
</feature>
<dbReference type="EMBL" id="JAPHNL010000086">
    <property type="protein sequence ID" value="MCX3060104.1"/>
    <property type="molecule type" value="Genomic_DNA"/>
</dbReference>
<reference evidence="2" key="1">
    <citation type="submission" date="2022-10" db="EMBL/GenBank/DDBJ databases">
        <title>Streptomyces beihaiensis sp. nov., a chitin degrading actinobacterium, isolated from shrimp pond soil.</title>
        <authorList>
            <person name="Xie J."/>
            <person name="Shen N."/>
        </authorList>
    </citation>
    <scope>NUCLEOTIDE SEQUENCE</scope>
    <source>
        <strain evidence="2">GXMU-J5</strain>
    </source>
</reference>
<dbReference type="Proteomes" id="UP001163064">
    <property type="component" value="Unassembled WGS sequence"/>
</dbReference>
<evidence type="ECO:0008006" key="4">
    <source>
        <dbReference type="Google" id="ProtNLM"/>
    </source>
</evidence>
<comment type="caution">
    <text evidence="2">The sequence shown here is derived from an EMBL/GenBank/DDBJ whole genome shotgun (WGS) entry which is preliminary data.</text>
</comment>
<feature type="transmembrane region" description="Helical" evidence="1">
    <location>
        <begin position="213"/>
        <end position="233"/>
    </location>
</feature>
<name>A0ABT3TST5_9ACTN</name>
<organism evidence="2 3">
    <name type="scientific">Streptomyces beihaiensis</name>
    <dbReference type="NCBI Taxonomy" id="2984495"/>
    <lineage>
        <taxon>Bacteria</taxon>
        <taxon>Bacillati</taxon>
        <taxon>Actinomycetota</taxon>
        <taxon>Actinomycetes</taxon>
        <taxon>Kitasatosporales</taxon>
        <taxon>Streptomycetaceae</taxon>
        <taxon>Streptomyces</taxon>
    </lineage>
</organism>
<feature type="transmembrane region" description="Helical" evidence="1">
    <location>
        <begin position="84"/>
        <end position="103"/>
    </location>
</feature>
<evidence type="ECO:0000313" key="2">
    <source>
        <dbReference type="EMBL" id="MCX3060104.1"/>
    </source>
</evidence>
<protein>
    <recommendedName>
        <fullName evidence="4">Glycosyltransferase RgtA/B/C/D-like domain-containing protein</fullName>
    </recommendedName>
</protein>
<gene>
    <name evidence="2" type="ORF">OFY01_10100</name>
</gene>
<keyword evidence="3" id="KW-1185">Reference proteome</keyword>
<accession>A0ABT3TST5</accession>
<keyword evidence="1" id="KW-0812">Transmembrane</keyword>
<dbReference type="RefSeq" id="WP_266598449.1">
    <property type="nucleotide sequence ID" value="NZ_JAPHNL010000086.1"/>
</dbReference>
<evidence type="ECO:0000313" key="3">
    <source>
        <dbReference type="Proteomes" id="UP001163064"/>
    </source>
</evidence>
<feature type="transmembrane region" description="Helical" evidence="1">
    <location>
        <begin position="253"/>
        <end position="273"/>
    </location>
</feature>
<feature type="transmembrane region" description="Helical" evidence="1">
    <location>
        <begin position="303"/>
        <end position="322"/>
    </location>
</feature>
<feature type="non-terminal residue" evidence="2">
    <location>
        <position position="1"/>
    </location>
</feature>
<keyword evidence="1" id="KW-0472">Membrane</keyword>
<feature type="transmembrane region" description="Helical" evidence="1">
    <location>
        <begin position="109"/>
        <end position="126"/>
    </location>
</feature>
<feature type="transmembrane region" description="Helical" evidence="1">
    <location>
        <begin position="334"/>
        <end position="358"/>
    </location>
</feature>